<feature type="transmembrane region" description="Helical" evidence="1">
    <location>
        <begin position="606"/>
        <end position="625"/>
    </location>
</feature>
<organism evidence="2 3">
    <name type="scientific">Kibdelosporangium aridum</name>
    <dbReference type="NCBI Taxonomy" id="2030"/>
    <lineage>
        <taxon>Bacteria</taxon>
        <taxon>Bacillati</taxon>
        <taxon>Actinomycetota</taxon>
        <taxon>Actinomycetes</taxon>
        <taxon>Pseudonocardiales</taxon>
        <taxon>Pseudonocardiaceae</taxon>
        <taxon>Kibdelosporangium</taxon>
    </lineage>
</organism>
<keyword evidence="1" id="KW-1133">Transmembrane helix</keyword>
<feature type="transmembrane region" description="Helical" evidence="1">
    <location>
        <begin position="99"/>
        <end position="117"/>
    </location>
</feature>
<feature type="transmembrane region" description="Helical" evidence="1">
    <location>
        <begin position="532"/>
        <end position="551"/>
    </location>
</feature>
<feature type="transmembrane region" description="Helical" evidence="1">
    <location>
        <begin position="499"/>
        <end position="520"/>
    </location>
</feature>
<feature type="transmembrane region" description="Helical" evidence="1">
    <location>
        <begin position="73"/>
        <end position="93"/>
    </location>
</feature>
<dbReference type="EMBL" id="FWXV01000004">
    <property type="protein sequence ID" value="SMD14702.1"/>
    <property type="molecule type" value="Genomic_DNA"/>
</dbReference>
<gene>
    <name evidence="2" type="ORF">SAMN05661093_05100</name>
</gene>
<reference evidence="2 3" key="1">
    <citation type="submission" date="2017-04" db="EMBL/GenBank/DDBJ databases">
        <authorList>
            <person name="Afonso C.L."/>
            <person name="Miller P.J."/>
            <person name="Scott M.A."/>
            <person name="Spackman E."/>
            <person name="Goraichik I."/>
            <person name="Dimitrov K.M."/>
            <person name="Suarez D.L."/>
            <person name="Swayne D.E."/>
        </authorList>
    </citation>
    <scope>NUCLEOTIDE SEQUENCE [LARGE SCALE GENOMIC DNA]</scope>
    <source>
        <strain evidence="2 3">DSM 43828</strain>
    </source>
</reference>
<dbReference type="Proteomes" id="UP000192674">
    <property type="component" value="Unassembled WGS sequence"/>
</dbReference>
<protein>
    <submittedName>
        <fullName evidence="2">Uncharacterized protein</fullName>
    </submittedName>
</protein>
<keyword evidence="1" id="KW-0472">Membrane</keyword>
<sequence length="650" mass="72534">MPLVVFALSATDDVTAPLRVVTCRSVNVRTATGEGTCASESVPQQSIKIIYSVDPSLHQSTPDGGTAVVRRPLIFIEALLIVATVTVFVVQPFGISAALGWISLGVCGAVFILNFYVPHEWGSRLKDTALGRAAPEDVDNAAIVRAEQYVDETYPLASVDYFCRMLTHLPSYLARVDERFELDGRTAVVQTRLIYRRISTAKSRVLETTLKARTSGNEGTQSSQETVPEPATVLVPLVSIKKGLLFDRFEAFDESGKNLATLTQWEVRGLLMVTLRALFIQALVPDAKRSLTKDDRHVLLNVAKFTVCATRGRDRVLAQRRRAKALRLIDNLSEDRFDTQKKASIRSFCESLSDDYLIVVELPMPTKENFAVSYRHVVTAAEVSIGPEQRARAKHGLLPVVVDAPMTWALRPDSYHFELVAPPGQYVYDHHLERLESNKHLTQQDFCPGGVQQYVRLHHEQGRSQAHLYIRKVRYPTSETGQVPDFKSIIRFREIPPGALGSAVTVALVTALLISFYTFFYSGRPMPPSIPAQAILTLLLALPAFLAGGLGRSITSDALARTSLFTFYGLWTIVMTSLLGVGLFLADVNKHQFLNYHFPLFGHMQTANTLWTILAMASFAMYLMLRKEKSDQRRYYLRITKRAAIARKQV</sequence>
<accession>A0A1W2EYQ2</accession>
<proteinExistence type="predicted"/>
<feature type="transmembrane region" description="Helical" evidence="1">
    <location>
        <begin position="563"/>
        <end position="586"/>
    </location>
</feature>
<keyword evidence="1" id="KW-0812">Transmembrane</keyword>
<evidence type="ECO:0000313" key="3">
    <source>
        <dbReference type="Proteomes" id="UP000192674"/>
    </source>
</evidence>
<keyword evidence="3" id="KW-1185">Reference proteome</keyword>
<dbReference type="AlphaFoldDB" id="A0A1W2EYQ2"/>
<evidence type="ECO:0000313" key="2">
    <source>
        <dbReference type="EMBL" id="SMD14702.1"/>
    </source>
</evidence>
<evidence type="ECO:0000256" key="1">
    <source>
        <dbReference type="SAM" id="Phobius"/>
    </source>
</evidence>
<name>A0A1W2EYQ2_KIBAR</name>